<reference evidence="2" key="1">
    <citation type="submission" date="2014-11" db="EMBL/GenBank/DDBJ databases">
        <authorList>
            <person name="Amaro Gonzalez C."/>
        </authorList>
    </citation>
    <scope>NUCLEOTIDE SEQUENCE</scope>
</reference>
<accession>A0A0E9T8T3</accession>
<sequence>MLKGSGMLKGLCFQNRSTHKTKGSGLAKQRAKVCFQRERRESRTKKREIIRESGEMIGGSLQP</sequence>
<dbReference type="AlphaFoldDB" id="A0A0E9T8T3"/>
<reference evidence="2" key="2">
    <citation type="journal article" date="2015" name="Fish Shellfish Immunol.">
        <title>Early steps in the European eel (Anguilla anguilla)-Vibrio vulnificus interaction in the gills: Role of the RtxA13 toxin.</title>
        <authorList>
            <person name="Callol A."/>
            <person name="Pajuelo D."/>
            <person name="Ebbesson L."/>
            <person name="Teles M."/>
            <person name="MacKenzie S."/>
            <person name="Amaro C."/>
        </authorList>
    </citation>
    <scope>NUCLEOTIDE SEQUENCE</scope>
</reference>
<feature type="region of interest" description="Disordered" evidence="1">
    <location>
        <begin position="37"/>
        <end position="63"/>
    </location>
</feature>
<protein>
    <submittedName>
        <fullName evidence="2">Uncharacterized protein</fullName>
    </submittedName>
</protein>
<organism evidence="2">
    <name type="scientific">Anguilla anguilla</name>
    <name type="common">European freshwater eel</name>
    <name type="synonym">Muraena anguilla</name>
    <dbReference type="NCBI Taxonomy" id="7936"/>
    <lineage>
        <taxon>Eukaryota</taxon>
        <taxon>Metazoa</taxon>
        <taxon>Chordata</taxon>
        <taxon>Craniata</taxon>
        <taxon>Vertebrata</taxon>
        <taxon>Euteleostomi</taxon>
        <taxon>Actinopterygii</taxon>
        <taxon>Neopterygii</taxon>
        <taxon>Teleostei</taxon>
        <taxon>Anguilliformes</taxon>
        <taxon>Anguillidae</taxon>
        <taxon>Anguilla</taxon>
    </lineage>
</organism>
<proteinExistence type="predicted"/>
<feature type="compositionally biased region" description="Basic and acidic residues" evidence="1">
    <location>
        <begin position="37"/>
        <end position="54"/>
    </location>
</feature>
<evidence type="ECO:0000256" key="1">
    <source>
        <dbReference type="SAM" id="MobiDB-lite"/>
    </source>
</evidence>
<name>A0A0E9T8T3_ANGAN</name>
<dbReference type="EMBL" id="GBXM01058473">
    <property type="protein sequence ID" value="JAH50104.1"/>
    <property type="molecule type" value="Transcribed_RNA"/>
</dbReference>
<evidence type="ECO:0000313" key="2">
    <source>
        <dbReference type="EMBL" id="JAH50104.1"/>
    </source>
</evidence>